<name>A0A8B8QX46_9MYRT</name>
<dbReference type="GeneID" id="115756228"/>
<dbReference type="RefSeq" id="XP_030551781.1">
    <property type="nucleotide sequence ID" value="XM_030695921.2"/>
</dbReference>
<dbReference type="PRINTS" id="PR00724">
    <property type="entry name" value="CRBOXYPTASEC"/>
</dbReference>
<evidence type="ECO:0000313" key="8">
    <source>
        <dbReference type="Proteomes" id="UP000827889"/>
    </source>
</evidence>
<keyword evidence="8" id="KW-1185">Reference proteome</keyword>
<dbReference type="PANTHER" id="PTHR11802:SF224">
    <property type="entry name" value="SERINE CARBOXYPEPTIDASE-LIKE 7 ISOFORM X1"/>
    <property type="match status" value="1"/>
</dbReference>
<sequence>MLHLLLPLLLFISNVVRSHSAIIESLPGFTGDLPFKLETGYVGVGELEEVQLFYYFLESERSPKDDPLLLWLAGGPGCSALSALLFQIGPLQFDYSNSSGNKPLLKLNPYSWTKIANIIFLDAPVGTGFSYATTGRAYNSSDTSSAAQTYEFLRKWLMAHLKFLTNPLYITGDSYSGVVVPIIVQEVYDGNEAGREPPLNLKGYVLGNPVTCQEKDISQRVRYGHEMALISDELYESTKTDCNGDYMNVDPTNGACLADLEMVSSCLEKICLPHILEPKCNVISPNHTRLKWSRAILEENIVDIVSMSQQSKPWCRDYNYLYSYIWANDMKVREALHVREGTKKEWNRCNHSLSYTMDVLNSVVYHRYLSKKSLRALIYSGDHDLGIPYVGTLDWIRSLNLTLLGLWSPWFVEGQVAGYSIAYVENHWYDLTFTTIKGGGHTAPEYKPEECLAMINRWLSYYPL</sequence>
<dbReference type="InterPro" id="IPR029058">
    <property type="entry name" value="AB_hydrolase_fold"/>
</dbReference>
<gene>
    <name evidence="9" type="primary">LOC115756228</name>
</gene>
<reference evidence="9" key="1">
    <citation type="submission" date="2025-08" db="UniProtKB">
        <authorList>
            <consortium name="RefSeq"/>
        </authorList>
    </citation>
    <scope>IDENTIFICATION</scope>
    <source>
        <tissue evidence="9">Leaf</tissue>
    </source>
</reference>
<dbReference type="InterPro" id="IPR001563">
    <property type="entry name" value="Peptidase_S10"/>
</dbReference>
<dbReference type="SUPFAM" id="SSF53474">
    <property type="entry name" value="alpha/beta-Hydrolases"/>
    <property type="match status" value="1"/>
</dbReference>
<feature type="signal peptide" evidence="7">
    <location>
        <begin position="1"/>
        <end position="18"/>
    </location>
</feature>
<evidence type="ECO:0000256" key="6">
    <source>
        <dbReference type="ARBA" id="ARBA00023180"/>
    </source>
</evidence>
<dbReference type="OrthoDB" id="443318at2759"/>
<dbReference type="Pfam" id="PF00450">
    <property type="entry name" value="Peptidase_S10"/>
    <property type="match status" value="1"/>
</dbReference>
<keyword evidence="5" id="KW-0378">Hydrolase</keyword>
<evidence type="ECO:0000256" key="2">
    <source>
        <dbReference type="ARBA" id="ARBA00022645"/>
    </source>
</evidence>
<evidence type="ECO:0000256" key="4">
    <source>
        <dbReference type="ARBA" id="ARBA00022729"/>
    </source>
</evidence>
<dbReference type="Proteomes" id="UP000827889">
    <property type="component" value="Chromosome 4"/>
</dbReference>
<keyword evidence="4 7" id="KW-0732">Signal</keyword>
<keyword evidence="2" id="KW-0121">Carboxypeptidase</keyword>
<keyword evidence="6" id="KW-0325">Glycoprotein</keyword>
<keyword evidence="3" id="KW-0645">Protease</keyword>
<dbReference type="PROSITE" id="PS00560">
    <property type="entry name" value="CARBOXYPEPT_SER_HIS"/>
    <property type="match status" value="1"/>
</dbReference>
<accession>A0A8B8QX46</accession>
<evidence type="ECO:0000256" key="1">
    <source>
        <dbReference type="ARBA" id="ARBA00009431"/>
    </source>
</evidence>
<proteinExistence type="inferred from homology"/>
<dbReference type="PANTHER" id="PTHR11802">
    <property type="entry name" value="SERINE PROTEASE FAMILY S10 SERINE CARBOXYPEPTIDASE"/>
    <property type="match status" value="1"/>
</dbReference>
<evidence type="ECO:0000256" key="3">
    <source>
        <dbReference type="ARBA" id="ARBA00022670"/>
    </source>
</evidence>
<comment type="similarity">
    <text evidence="1">Belongs to the peptidase S10 family.</text>
</comment>
<evidence type="ECO:0000256" key="7">
    <source>
        <dbReference type="SAM" id="SignalP"/>
    </source>
</evidence>
<dbReference type="KEGG" id="rarg:115756228"/>
<protein>
    <submittedName>
        <fullName evidence="9">Serine carboxypeptidase-like 18</fullName>
    </submittedName>
</protein>
<evidence type="ECO:0000256" key="5">
    <source>
        <dbReference type="ARBA" id="ARBA00022801"/>
    </source>
</evidence>
<dbReference type="AlphaFoldDB" id="A0A8B8QX46"/>
<feature type="chain" id="PRO_5034732765" evidence="7">
    <location>
        <begin position="19"/>
        <end position="464"/>
    </location>
</feature>
<dbReference type="GO" id="GO:0004185">
    <property type="term" value="F:serine-type carboxypeptidase activity"/>
    <property type="evidence" value="ECO:0007669"/>
    <property type="project" value="InterPro"/>
</dbReference>
<dbReference type="GO" id="GO:0016747">
    <property type="term" value="F:acyltransferase activity, transferring groups other than amino-acyl groups"/>
    <property type="evidence" value="ECO:0007669"/>
    <property type="project" value="TreeGrafter"/>
</dbReference>
<dbReference type="FunFam" id="3.40.50.1820:FF:000072">
    <property type="entry name" value="Serine carboxypeptidase-like 19"/>
    <property type="match status" value="1"/>
</dbReference>
<evidence type="ECO:0000313" key="9">
    <source>
        <dbReference type="RefSeq" id="XP_030551781.1"/>
    </source>
</evidence>
<organism evidence="8 9">
    <name type="scientific">Rhodamnia argentea</name>
    <dbReference type="NCBI Taxonomy" id="178133"/>
    <lineage>
        <taxon>Eukaryota</taxon>
        <taxon>Viridiplantae</taxon>
        <taxon>Streptophyta</taxon>
        <taxon>Embryophyta</taxon>
        <taxon>Tracheophyta</taxon>
        <taxon>Spermatophyta</taxon>
        <taxon>Magnoliopsida</taxon>
        <taxon>eudicotyledons</taxon>
        <taxon>Gunneridae</taxon>
        <taxon>Pentapetalae</taxon>
        <taxon>rosids</taxon>
        <taxon>malvids</taxon>
        <taxon>Myrtales</taxon>
        <taxon>Myrtaceae</taxon>
        <taxon>Myrtoideae</taxon>
        <taxon>Myrteae</taxon>
        <taxon>Australasian group</taxon>
        <taxon>Rhodamnia</taxon>
    </lineage>
</organism>
<dbReference type="InterPro" id="IPR033124">
    <property type="entry name" value="Ser_caboxypep_his_AS"/>
</dbReference>
<dbReference type="FunFam" id="3.40.50.12670:FF:000001">
    <property type="entry name" value="Carboxypeptidase"/>
    <property type="match status" value="1"/>
</dbReference>
<dbReference type="Gene3D" id="3.40.50.1820">
    <property type="entry name" value="alpha/beta hydrolase"/>
    <property type="match status" value="1"/>
</dbReference>
<dbReference type="GO" id="GO:0006508">
    <property type="term" value="P:proteolysis"/>
    <property type="evidence" value="ECO:0007669"/>
    <property type="project" value="UniProtKB-KW"/>
</dbReference>
<dbReference type="GO" id="GO:0019748">
    <property type="term" value="P:secondary metabolic process"/>
    <property type="evidence" value="ECO:0007669"/>
    <property type="project" value="TreeGrafter"/>
</dbReference>